<dbReference type="EMBL" id="CP000083">
    <property type="protein sequence ID" value="AAZ27990.1"/>
    <property type="molecule type" value="Genomic_DNA"/>
</dbReference>
<organism evidence="1 2">
    <name type="scientific">Colwellia psychrerythraea (strain 34H / ATCC BAA-681)</name>
    <name type="common">Vibrio psychroerythus</name>
    <dbReference type="NCBI Taxonomy" id="167879"/>
    <lineage>
        <taxon>Bacteria</taxon>
        <taxon>Pseudomonadati</taxon>
        <taxon>Pseudomonadota</taxon>
        <taxon>Gammaproteobacteria</taxon>
        <taxon>Alteromonadales</taxon>
        <taxon>Colwelliaceae</taxon>
        <taxon>Colwellia</taxon>
    </lineage>
</organism>
<dbReference type="STRING" id="167879.CPS_2545"/>
<gene>
    <name evidence="1" type="ordered locus">CPS_2545</name>
</gene>
<evidence type="ECO:0000313" key="2">
    <source>
        <dbReference type="Proteomes" id="UP000000547"/>
    </source>
</evidence>
<reference evidence="1" key="1">
    <citation type="journal article" date="2005" name="Proc. Natl. Acad. Sci. U.S.A.">
        <title>The psychrophilic lifestyle as revealed by the genome sequence of Colwellia psychrerythraea 34H through genomic and proteomic analyses.</title>
        <authorList>
            <person name="Methe B.A."/>
            <person name="Nelson K.E."/>
            <person name="Deming J.W."/>
            <person name="Momen B."/>
            <person name="Melamud E."/>
            <person name="Zhang X."/>
            <person name="Moult J."/>
            <person name="Madupu R."/>
            <person name="Nelson W.C."/>
            <person name="Dodson R.J."/>
            <person name="Brinkac L.M."/>
            <person name="Daugherty S.C."/>
            <person name="Durkin A.S."/>
            <person name="DeBoy R.T."/>
            <person name="Kolonay J.F."/>
            <person name="Sullivan S.A."/>
            <person name="Zhou L."/>
            <person name="Davidsen T.M."/>
            <person name="Wu M."/>
            <person name="Huston A.L."/>
            <person name="Lewis M."/>
            <person name="Weaver B."/>
            <person name="Weidman J.F."/>
            <person name="Khouri H."/>
            <person name="Utterback T.R."/>
            <person name="Feldblyum T.V."/>
            <person name="Fraser C.M."/>
        </authorList>
    </citation>
    <scope>NUCLEOTIDE SEQUENCE [LARGE SCALE GENOMIC DNA]</scope>
    <source>
        <strain evidence="1">34H</strain>
    </source>
</reference>
<name>Q481K9_COLP3</name>
<dbReference type="AlphaFoldDB" id="Q481K9"/>
<evidence type="ECO:0000313" key="1">
    <source>
        <dbReference type="EMBL" id="AAZ27990.1"/>
    </source>
</evidence>
<sequence>MAKTVGYNNEQRKTNRNCYVLPSVATKALYARALLITITSI</sequence>
<dbReference type="KEGG" id="cps:CPS_2545"/>
<dbReference type="Proteomes" id="UP000000547">
    <property type="component" value="Chromosome"/>
</dbReference>
<accession>Q481K9</accession>
<protein>
    <submittedName>
        <fullName evidence="1">Uncharacterized protein</fullName>
    </submittedName>
</protein>
<proteinExistence type="predicted"/>
<dbReference type="HOGENOM" id="CLU_3268556_0_0_6"/>